<proteinExistence type="predicted"/>
<gene>
    <name evidence="8" type="ORF">B0J13DRAFT_458367</name>
    <name evidence="7" type="ORF">B0J13DRAFT_458957</name>
</gene>
<feature type="non-terminal residue" evidence="8">
    <location>
        <position position="156"/>
    </location>
</feature>
<reference evidence="8" key="1">
    <citation type="journal article" date="2021" name="Nat. Commun.">
        <title>Genetic determinants of endophytism in the Arabidopsis root mycobiome.</title>
        <authorList>
            <person name="Mesny F."/>
            <person name="Miyauchi S."/>
            <person name="Thiergart T."/>
            <person name="Pickel B."/>
            <person name="Atanasova L."/>
            <person name="Karlsson M."/>
            <person name="Huettel B."/>
            <person name="Barry K.W."/>
            <person name="Haridas S."/>
            <person name="Chen C."/>
            <person name="Bauer D."/>
            <person name="Andreopoulos W."/>
            <person name="Pangilinan J."/>
            <person name="LaButti K."/>
            <person name="Riley R."/>
            <person name="Lipzen A."/>
            <person name="Clum A."/>
            <person name="Drula E."/>
            <person name="Henrissat B."/>
            <person name="Kohler A."/>
            <person name="Grigoriev I.V."/>
            <person name="Martin F.M."/>
            <person name="Hacquard S."/>
        </authorList>
    </citation>
    <scope>NUCLEOTIDE SEQUENCE</scope>
    <source>
        <strain evidence="8">MPI-CAGE-AT-0021</strain>
    </source>
</reference>
<dbReference type="InterPro" id="IPR052374">
    <property type="entry name" value="SERAC1"/>
</dbReference>
<name>A0A9P9DF34_9HYPO</name>
<sequence>VKVSTYGIIFLGTPHQGAKGAQLGRVLANIASLFVAANDRLLKPLERDSEWLQQQLGQFGPISRDFVTKFAYEAYETPTVLGRKVMVVPKASAVVPGQSDAEAIVILADHRNLVKFPSAEESGYAIISEHLQIMVNRAGETIRPRWDVEARMHEGT</sequence>
<keyword evidence="5" id="KW-0496">Mitochondrion</keyword>
<keyword evidence="6" id="KW-0472">Membrane</keyword>
<dbReference type="OrthoDB" id="7464126at2759"/>
<dbReference type="AlphaFoldDB" id="A0A9P9DF34"/>
<organism evidence="8 9">
    <name type="scientific">Dactylonectria estremocensis</name>
    <dbReference type="NCBI Taxonomy" id="1079267"/>
    <lineage>
        <taxon>Eukaryota</taxon>
        <taxon>Fungi</taxon>
        <taxon>Dikarya</taxon>
        <taxon>Ascomycota</taxon>
        <taxon>Pezizomycotina</taxon>
        <taxon>Sordariomycetes</taxon>
        <taxon>Hypocreomycetidae</taxon>
        <taxon>Hypocreales</taxon>
        <taxon>Nectriaceae</taxon>
        <taxon>Dactylonectria</taxon>
    </lineage>
</organism>
<evidence type="ECO:0000256" key="3">
    <source>
        <dbReference type="ARBA" id="ARBA00004370"/>
    </source>
</evidence>
<keyword evidence="9" id="KW-1185">Reference proteome</keyword>
<comment type="caution">
    <text evidence="8">The sequence shown here is derived from an EMBL/GenBank/DDBJ whole genome shotgun (WGS) entry which is preliminary data.</text>
</comment>
<evidence type="ECO:0000313" key="9">
    <source>
        <dbReference type="Proteomes" id="UP000717696"/>
    </source>
</evidence>
<dbReference type="GO" id="GO:0016020">
    <property type="term" value="C:membrane"/>
    <property type="evidence" value="ECO:0007669"/>
    <property type="project" value="UniProtKB-SubCell"/>
</dbReference>
<evidence type="ECO:0000256" key="1">
    <source>
        <dbReference type="ARBA" id="ARBA00004173"/>
    </source>
</evidence>
<evidence type="ECO:0000313" key="7">
    <source>
        <dbReference type="EMBL" id="KAH7117266.1"/>
    </source>
</evidence>
<dbReference type="EMBL" id="JAGMUU010000032">
    <property type="protein sequence ID" value="KAH7118225.1"/>
    <property type="molecule type" value="Genomic_DNA"/>
</dbReference>
<dbReference type="GO" id="GO:0005783">
    <property type="term" value="C:endoplasmic reticulum"/>
    <property type="evidence" value="ECO:0007669"/>
    <property type="project" value="UniProtKB-SubCell"/>
</dbReference>
<evidence type="ECO:0000256" key="5">
    <source>
        <dbReference type="ARBA" id="ARBA00023128"/>
    </source>
</evidence>
<keyword evidence="4" id="KW-0256">Endoplasmic reticulum</keyword>
<evidence type="ECO:0000256" key="4">
    <source>
        <dbReference type="ARBA" id="ARBA00022824"/>
    </source>
</evidence>
<dbReference type="Proteomes" id="UP000717696">
    <property type="component" value="Unassembled WGS sequence"/>
</dbReference>
<dbReference type="PANTHER" id="PTHR48182:SF2">
    <property type="entry name" value="PROTEIN SERAC1"/>
    <property type="match status" value="1"/>
</dbReference>
<dbReference type="EMBL" id="JAGMUU010000034">
    <property type="protein sequence ID" value="KAH7117266.1"/>
    <property type="molecule type" value="Genomic_DNA"/>
</dbReference>
<protein>
    <submittedName>
        <fullName evidence="8">Uncharacterized protein</fullName>
    </submittedName>
</protein>
<evidence type="ECO:0000313" key="8">
    <source>
        <dbReference type="EMBL" id="KAH7118225.1"/>
    </source>
</evidence>
<dbReference type="PANTHER" id="PTHR48182">
    <property type="entry name" value="PROTEIN SERAC1"/>
    <property type="match status" value="1"/>
</dbReference>
<evidence type="ECO:0000256" key="6">
    <source>
        <dbReference type="ARBA" id="ARBA00023136"/>
    </source>
</evidence>
<evidence type="ECO:0000256" key="2">
    <source>
        <dbReference type="ARBA" id="ARBA00004240"/>
    </source>
</evidence>
<accession>A0A9P9DF34</accession>
<comment type="subcellular location">
    <subcellularLocation>
        <location evidence="2">Endoplasmic reticulum</location>
    </subcellularLocation>
    <subcellularLocation>
        <location evidence="3">Membrane</location>
    </subcellularLocation>
    <subcellularLocation>
        <location evidence="1">Mitochondrion</location>
    </subcellularLocation>
</comment>
<dbReference type="GO" id="GO:0005739">
    <property type="term" value="C:mitochondrion"/>
    <property type="evidence" value="ECO:0007669"/>
    <property type="project" value="UniProtKB-SubCell"/>
</dbReference>